<dbReference type="Gene3D" id="3.50.50.60">
    <property type="entry name" value="FAD/NAD(P)-binding domain"/>
    <property type="match status" value="3"/>
</dbReference>
<dbReference type="EMBL" id="JAKWJU010000002">
    <property type="protein sequence ID" value="MCH6162987.1"/>
    <property type="molecule type" value="Genomic_DNA"/>
</dbReference>
<keyword evidence="5" id="KW-0503">Monooxygenase</keyword>
<dbReference type="InterPro" id="IPR050641">
    <property type="entry name" value="RIFMO-like"/>
</dbReference>
<feature type="domain" description="FAD-binding" evidence="4">
    <location>
        <begin position="4"/>
        <end position="142"/>
    </location>
</feature>
<evidence type="ECO:0000259" key="4">
    <source>
        <dbReference type="Pfam" id="PF01494"/>
    </source>
</evidence>
<evidence type="ECO:0000313" key="6">
    <source>
        <dbReference type="Proteomes" id="UP001166784"/>
    </source>
</evidence>
<feature type="domain" description="FAD-binding" evidence="4">
    <location>
        <begin position="333"/>
        <end position="428"/>
    </location>
</feature>
<keyword evidence="5" id="KW-0560">Oxidoreductase</keyword>
<dbReference type="PANTHER" id="PTHR43004">
    <property type="entry name" value="TRK SYSTEM POTASSIUM UPTAKE PROTEIN"/>
    <property type="match status" value="1"/>
</dbReference>
<dbReference type="Gene3D" id="3.30.70.2450">
    <property type="match status" value="2"/>
</dbReference>
<evidence type="ECO:0000256" key="1">
    <source>
        <dbReference type="ARBA" id="ARBA00001974"/>
    </source>
</evidence>
<dbReference type="GO" id="GO:0004497">
    <property type="term" value="F:monooxygenase activity"/>
    <property type="evidence" value="ECO:0007669"/>
    <property type="project" value="UniProtKB-KW"/>
</dbReference>
<reference evidence="5" key="2">
    <citation type="journal article" date="2023" name="Int. J. Syst. Evol. Microbiol.">
        <title>Streptomyces marispadix sp. nov., isolated from marine beach sediment of the Northern Coast of Portugal.</title>
        <authorList>
            <person name="dos Santos J.D.N."/>
            <person name="Vitorino I.R."/>
            <person name="Kallscheuer N."/>
            <person name="Srivastava A."/>
            <person name="Krautwurst S."/>
            <person name="Marz M."/>
            <person name="Jogler C."/>
            <person name="Lobo Da Cunha A."/>
            <person name="Catita J."/>
            <person name="Goncalves H."/>
            <person name="Gonzalez I."/>
            <person name="Reyes F."/>
            <person name="Lage O.M."/>
        </authorList>
    </citation>
    <scope>NUCLEOTIDE SEQUENCE</scope>
    <source>
        <strain evidence="5">M600PL45_2</strain>
    </source>
</reference>
<dbReference type="PANTHER" id="PTHR43004:SF19">
    <property type="entry name" value="BINDING MONOOXYGENASE, PUTATIVE (JCVI)-RELATED"/>
    <property type="match status" value="1"/>
</dbReference>
<keyword evidence="3" id="KW-0274">FAD</keyword>
<dbReference type="SUPFAM" id="SSF51905">
    <property type="entry name" value="FAD/NAD(P)-binding domain"/>
    <property type="match status" value="1"/>
</dbReference>
<dbReference type="Pfam" id="PF01494">
    <property type="entry name" value="FAD_binding_3"/>
    <property type="match status" value="3"/>
</dbReference>
<evidence type="ECO:0000256" key="2">
    <source>
        <dbReference type="ARBA" id="ARBA00022630"/>
    </source>
</evidence>
<gene>
    <name evidence="5" type="ORF">MMA15_22135</name>
</gene>
<protein>
    <submittedName>
        <fullName evidence="5">FAD-dependent monooxygenase</fullName>
    </submittedName>
</protein>
<feature type="domain" description="FAD-binding" evidence="4">
    <location>
        <begin position="185"/>
        <end position="224"/>
    </location>
</feature>
<keyword evidence="2" id="KW-0285">Flavoprotein</keyword>
<dbReference type="Proteomes" id="UP001166784">
    <property type="component" value="Unassembled WGS sequence"/>
</dbReference>
<accession>A0ABS9T394</accession>
<evidence type="ECO:0000256" key="3">
    <source>
        <dbReference type="ARBA" id="ARBA00022827"/>
    </source>
</evidence>
<dbReference type="InterPro" id="IPR036188">
    <property type="entry name" value="FAD/NAD-bd_sf"/>
</dbReference>
<comment type="cofactor">
    <cofactor evidence="1">
        <name>FAD</name>
        <dbReference type="ChEBI" id="CHEBI:57692"/>
    </cofactor>
</comment>
<keyword evidence="6" id="KW-1185">Reference proteome</keyword>
<dbReference type="InterPro" id="IPR002938">
    <property type="entry name" value="FAD-bd"/>
</dbReference>
<evidence type="ECO:0000313" key="5">
    <source>
        <dbReference type="EMBL" id="MCH6162987.1"/>
    </source>
</evidence>
<comment type="caution">
    <text evidence="5">The sequence shown here is derived from an EMBL/GenBank/DDBJ whole genome shotgun (WGS) entry which is preliminary data.</text>
</comment>
<name>A0ABS9T394_9ACTN</name>
<dbReference type="RefSeq" id="WP_241061852.1">
    <property type="nucleotide sequence ID" value="NZ_JAKWJU010000002.1"/>
</dbReference>
<sequence>MSESEVIVVGAGPTGLALSLALAKSGVPSLVLDNGNGKVTVRAARSCVLRPDTASWLGALTAPHASVPGARWTRWSTRRRRQLVQDVELSEETSPLHVEQHELEQGLRAALAKERLAQIVTRSHVDIIEQDATGVTAHTRPRGTLVPVENDDGYRGGHGAGHGGAARMGARGEASGARRGGTWWRGSYLVGCDGARSTVRKLLGVRFAGRTSVERHAVAALRTDLPWEQQALLHRELGGGAGLTGAAASVPQTEVTARPLPEGVWRLDWLLPPRGELVTPEALLERIRITLGQWYADGGDRNGGTGGAGGAVVRAGSGTGAGTGTGAGAGPGSDGATYELLDTGVYTAHQRLARRFRVQRTFLAGDAAHLLGALGVQSVDEGLRDAANLAWKLAIAWHEANGVRGPRVDRDATEVLLDSYESERRGAVGARLRAVDQALPLVRREGGGLRSILPGGGSRTRLELLTDGHLGRGLLGAPAAYRNSPLTPPRNAVDTVRVETSPGAPVDDVPVIALNGERGRLREQLCGSGCELTVMLVAPGTAVWDSRHWLSAGMMPELAAAVEALPLKANLLVTEEYPGAAAHTLLVIRPDGHLVAAVPGPRTAQLRSLADAVRGGAIPDHRPVTSRSRDIRR</sequence>
<organism evidence="5 6">
    <name type="scientific">Streptomyces marispadix</name>
    <dbReference type="NCBI Taxonomy" id="2922868"/>
    <lineage>
        <taxon>Bacteria</taxon>
        <taxon>Bacillati</taxon>
        <taxon>Actinomycetota</taxon>
        <taxon>Actinomycetes</taxon>
        <taxon>Kitasatosporales</taxon>
        <taxon>Streptomycetaceae</taxon>
        <taxon>Streptomyces</taxon>
    </lineage>
</organism>
<proteinExistence type="predicted"/>
<reference evidence="5" key="1">
    <citation type="submission" date="2022-03" db="EMBL/GenBank/DDBJ databases">
        <authorList>
            <person name="Santos J.D.N."/>
            <person name="Kallscheuer N."/>
            <person name="Jogler C."/>
            <person name="Lage O.M."/>
        </authorList>
    </citation>
    <scope>NUCLEOTIDE SEQUENCE</scope>
    <source>
        <strain evidence="5">M600PL45_2</strain>
    </source>
</reference>
<dbReference type="PRINTS" id="PR00420">
    <property type="entry name" value="RNGMNOXGNASE"/>
</dbReference>